<organism evidence="1 2">
    <name type="scientific">Stenotrophomonas indicatrix</name>
    <dbReference type="NCBI Taxonomy" id="2045451"/>
    <lineage>
        <taxon>Bacteria</taxon>
        <taxon>Pseudomonadati</taxon>
        <taxon>Pseudomonadota</taxon>
        <taxon>Gammaproteobacteria</taxon>
        <taxon>Lysobacterales</taxon>
        <taxon>Lysobacteraceae</taxon>
        <taxon>Stenotrophomonas</taxon>
    </lineage>
</organism>
<accession>A0ABT8QLA2</accession>
<comment type="caution">
    <text evidence="1">The sequence shown here is derived from an EMBL/GenBank/DDBJ whole genome shotgun (WGS) entry which is preliminary data.</text>
</comment>
<dbReference type="EMBL" id="JAUKNN010000064">
    <property type="protein sequence ID" value="MDN8671370.1"/>
    <property type="molecule type" value="Genomic_DNA"/>
</dbReference>
<dbReference type="Gene3D" id="3.40.50.300">
    <property type="entry name" value="P-loop containing nucleotide triphosphate hydrolases"/>
    <property type="match status" value="1"/>
</dbReference>
<keyword evidence="1" id="KW-0067">ATP-binding</keyword>
<dbReference type="GO" id="GO:0005524">
    <property type="term" value="F:ATP binding"/>
    <property type="evidence" value="ECO:0007669"/>
    <property type="project" value="UniProtKB-KW"/>
</dbReference>
<reference evidence="1" key="1">
    <citation type="submission" date="2023-07" db="EMBL/GenBank/DDBJ databases">
        <title>Stenotrophomonas isolates from soil.</title>
        <authorList>
            <person name="Sharma V."/>
            <person name="Zur-Pinska J."/>
            <person name="Hay A.G."/>
        </authorList>
    </citation>
    <scope>NUCLEOTIDE SEQUENCE</scope>
    <source>
        <strain evidence="1">C2</strain>
    </source>
</reference>
<keyword evidence="1" id="KW-0547">Nucleotide-binding</keyword>
<keyword evidence="2" id="KW-1185">Reference proteome</keyword>
<dbReference type="SUPFAM" id="SSF52540">
    <property type="entry name" value="P-loop containing nucleoside triphosphate hydrolases"/>
    <property type="match status" value="1"/>
</dbReference>
<dbReference type="InterPro" id="IPR027417">
    <property type="entry name" value="P-loop_NTPase"/>
</dbReference>
<evidence type="ECO:0000313" key="1">
    <source>
        <dbReference type="EMBL" id="MDN8671370.1"/>
    </source>
</evidence>
<proteinExistence type="predicted"/>
<evidence type="ECO:0000313" key="2">
    <source>
        <dbReference type="Proteomes" id="UP001174315"/>
    </source>
</evidence>
<dbReference type="RefSeq" id="WP_100436446.1">
    <property type="nucleotide sequence ID" value="NZ_DAMAEN010000003.1"/>
</dbReference>
<protein>
    <submittedName>
        <fullName evidence="1">ATP-binding protein</fullName>
    </submittedName>
</protein>
<gene>
    <name evidence="1" type="ORF">Q0S36_18670</name>
</gene>
<name>A0ABT8QLA2_9GAMM</name>
<sequence length="556" mass="61534">MDSVLISTEAYSQLADQLRAALLSKSVRAMSVSGPWGTGKTHCVRSTLKANRREAAFASLFSVKSINNLKLTLLDNIVAEQGGIRGWLARRTKADRDVYGAAIEKLYSGAAIANDLALIAFRSAVRGKVIVLDDLERKHPDLDIDEVAGFIDELMELSACRVILIMNSERLTDHSKWMQIREKIIDRELFYSPTPQESTAIALPGHHLAGMITPLITGCGITNIRAIRRIALEIDWLGEKKYSQGKPLREFLASFILMMGANLHALGQQGVMAKIAPDRTGSIKQHDQFRNACSTLLIDPDNEFIDSIDLFLRTGAMPSERIASVLDRRCTTERVSELQFESIAVRNDYFWDIDWSDEEALDYCLELCTESASFGDPHLLSHILQTLELIGGPEVLQSASPALSTFRTTLERQPREFTSQNYHPAILNVLASLQHPPPEGASTRPAVKDDRMHALATGGFAYAPVLKLSTTRSSFVEQLGSMDAADMRYVVPAMLNRCANIIPNCEHPDLEAAKAFQEACTQYVDDNPRTKRARLISAAMTGDYPAGQLESARNVD</sequence>
<dbReference type="Proteomes" id="UP001174315">
    <property type="component" value="Unassembled WGS sequence"/>
</dbReference>